<organism evidence="1 2">
    <name type="scientific">Acrocarpospora macrocephala</name>
    <dbReference type="NCBI Taxonomy" id="150177"/>
    <lineage>
        <taxon>Bacteria</taxon>
        <taxon>Bacillati</taxon>
        <taxon>Actinomycetota</taxon>
        <taxon>Actinomycetes</taxon>
        <taxon>Streptosporangiales</taxon>
        <taxon>Streptosporangiaceae</taxon>
        <taxon>Acrocarpospora</taxon>
    </lineage>
</organism>
<gene>
    <name evidence="1" type="ORF">Amac_007740</name>
</gene>
<dbReference type="InterPro" id="IPR052030">
    <property type="entry name" value="Peptidase_M20/M20A_hydrolases"/>
</dbReference>
<dbReference type="PANTHER" id="PTHR30575">
    <property type="entry name" value="PEPTIDASE M20"/>
    <property type="match status" value="1"/>
</dbReference>
<protein>
    <recommendedName>
        <fullName evidence="3">Amidohydrolase</fullName>
    </recommendedName>
</protein>
<dbReference type="Proteomes" id="UP000331127">
    <property type="component" value="Unassembled WGS sequence"/>
</dbReference>
<dbReference type="GO" id="GO:0071713">
    <property type="term" value="F:para-aminobenzoyl-glutamate hydrolase activity"/>
    <property type="evidence" value="ECO:0007669"/>
    <property type="project" value="TreeGrafter"/>
</dbReference>
<dbReference type="GO" id="GO:0016805">
    <property type="term" value="F:dipeptidase activity"/>
    <property type="evidence" value="ECO:0007669"/>
    <property type="project" value="TreeGrafter"/>
</dbReference>
<name>A0A5M3WFR2_9ACTN</name>
<dbReference type="GO" id="GO:0046657">
    <property type="term" value="P:folic acid catabolic process"/>
    <property type="evidence" value="ECO:0007669"/>
    <property type="project" value="TreeGrafter"/>
</dbReference>
<dbReference type="PANTHER" id="PTHR30575:SF3">
    <property type="entry name" value="PEPTIDASE M20 DIMERISATION DOMAIN-CONTAINING PROTEIN"/>
    <property type="match status" value="1"/>
</dbReference>
<sequence length="532" mass="58493">MGLSDLQRGGVEEVDKARRDLSDFHRRIWSYAEPAWREYRSAKAYVELLRAEGFEVEEGSGDMPTAFHARWGDAGPAIGMYAEYDASPGYSQDTVPYRQPRPGFHPWAPGFTDAHSALGVGALAGALATKRAIERTGGTGQIHFFGEPAEKVCGSKAVHAAKGYYDVLDAAISYHPLVENTALWDIQNCLYWSVVVIFQCFEAQSAEPVQPWVSGETLAGTGLGAHNVVRSPGAIDALGLMLTATKYAKENMFPRTGLWSLNEAILGSANATADNLPPRITQIQFSWRSPALGIQEQILEVLKRNARHVAGLTNCQVSLRWVTRTRPGLKNHVMSEATYANLAELGPAEFGAEAYEFGRELETALGLEPSGNPFQPHIGRVVPPREQDAVTRATLPPWQDCTGADDYTEFSWHAPTVRFFTAKPLLNACGDDMNHWANNALNGLSAAIDPTWSYAGGVIAATALRLIEDADLLRRAKEEFKRNREAAPTGYLEPLLPKDFAPPVELPWPEYVQTARGYEWQLPTTAYFGETL</sequence>
<proteinExistence type="predicted"/>
<comment type="caution">
    <text evidence="1">The sequence shown here is derived from an EMBL/GenBank/DDBJ whole genome shotgun (WGS) entry which is preliminary data.</text>
</comment>
<dbReference type="RefSeq" id="WP_218040865.1">
    <property type="nucleotide sequence ID" value="NZ_BAAAHL010000077.1"/>
</dbReference>
<dbReference type="AlphaFoldDB" id="A0A5M3WFR2"/>
<dbReference type="Gene3D" id="3.40.630.10">
    <property type="entry name" value="Zn peptidases"/>
    <property type="match status" value="1"/>
</dbReference>
<keyword evidence="2" id="KW-1185">Reference proteome</keyword>
<dbReference type="SUPFAM" id="SSF53187">
    <property type="entry name" value="Zn-dependent exopeptidases"/>
    <property type="match status" value="1"/>
</dbReference>
<dbReference type="GO" id="GO:0005737">
    <property type="term" value="C:cytoplasm"/>
    <property type="evidence" value="ECO:0007669"/>
    <property type="project" value="TreeGrafter"/>
</dbReference>
<accession>A0A5M3WFR2</accession>
<evidence type="ECO:0008006" key="3">
    <source>
        <dbReference type="Google" id="ProtNLM"/>
    </source>
</evidence>
<evidence type="ECO:0000313" key="1">
    <source>
        <dbReference type="EMBL" id="GES07179.1"/>
    </source>
</evidence>
<evidence type="ECO:0000313" key="2">
    <source>
        <dbReference type="Proteomes" id="UP000331127"/>
    </source>
</evidence>
<reference evidence="1 2" key="1">
    <citation type="submission" date="2019-10" db="EMBL/GenBank/DDBJ databases">
        <title>Whole genome shotgun sequence of Acrocarpospora macrocephala NBRC 16266.</title>
        <authorList>
            <person name="Ichikawa N."/>
            <person name="Kimura A."/>
            <person name="Kitahashi Y."/>
            <person name="Komaki H."/>
            <person name="Oguchi A."/>
        </authorList>
    </citation>
    <scope>NUCLEOTIDE SEQUENCE [LARGE SCALE GENOMIC DNA]</scope>
    <source>
        <strain evidence="1 2">NBRC 16266</strain>
    </source>
</reference>
<dbReference type="EMBL" id="BLAE01000005">
    <property type="protein sequence ID" value="GES07179.1"/>
    <property type="molecule type" value="Genomic_DNA"/>
</dbReference>